<name>A0AAD6VMG2_9AGAR</name>
<sequence length="272" mass="29028">MIITSDPKEVDQVDTIVNRAEVLDDPPPAYFGTQSSSLRAVDAPLPPIPAAAAPPPVPHAINPTNHLSLSRANGSIKGVYVIDPRIRIPQPMLPSLASDETEATRRHLFLSSTNGGVDVDVWVVGGGDYKGRVKMLAKSFNGGVTIRLHTSDAARPPIHLTATSTNGTVTVHVPHAFRGPLTARTRNGSAQFSAQLTAATTTFNETSGTHRCFVGEFADWADAPGEWLGDEICVETWNGGIKLQYDTEGQGAWEMGVKQKGKGTFIGRLLGL</sequence>
<dbReference type="AlphaFoldDB" id="A0AAD6VMG2"/>
<dbReference type="Pfam" id="PF24016">
    <property type="entry name" value="DUF7330"/>
    <property type="match status" value="1"/>
</dbReference>
<evidence type="ECO:0000259" key="1">
    <source>
        <dbReference type="Pfam" id="PF24016"/>
    </source>
</evidence>
<proteinExistence type="predicted"/>
<accession>A0AAD6VMG2</accession>
<evidence type="ECO:0000313" key="3">
    <source>
        <dbReference type="Proteomes" id="UP001219525"/>
    </source>
</evidence>
<protein>
    <recommendedName>
        <fullName evidence="1">DUF7330 domain-containing protein</fullName>
    </recommendedName>
</protein>
<dbReference type="Proteomes" id="UP001219525">
    <property type="component" value="Unassembled WGS sequence"/>
</dbReference>
<keyword evidence="3" id="KW-1185">Reference proteome</keyword>
<dbReference type="InterPro" id="IPR055754">
    <property type="entry name" value="DUF7330"/>
</dbReference>
<evidence type="ECO:0000313" key="2">
    <source>
        <dbReference type="EMBL" id="KAJ7214416.1"/>
    </source>
</evidence>
<comment type="caution">
    <text evidence="2">The sequence shown here is derived from an EMBL/GenBank/DDBJ whole genome shotgun (WGS) entry which is preliminary data.</text>
</comment>
<reference evidence="2" key="1">
    <citation type="submission" date="2023-03" db="EMBL/GenBank/DDBJ databases">
        <title>Massive genome expansion in bonnet fungi (Mycena s.s.) driven by repeated elements and novel gene families across ecological guilds.</title>
        <authorList>
            <consortium name="Lawrence Berkeley National Laboratory"/>
            <person name="Harder C.B."/>
            <person name="Miyauchi S."/>
            <person name="Viragh M."/>
            <person name="Kuo A."/>
            <person name="Thoen E."/>
            <person name="Andreopoulos B."/>
            <person name="Lu D."/>
            <person name="Skrede I."/>
            <person name="Drula E."/>
            <person name="Henrissat B."/>
            <person name="Morin E."/>
            <person name="Kohler A."/>
            <person name="Barry K."/>
            <person name="LaButti K."/>
            <person name="Morin E."/>
            <person name="Salamov A."/>
            <person name="Lipzen A."/>
            <person name="Mereny Z."/>
            <person name="Hegedus B."/>
            <person name="Baldrian P."/>
            <person name="Stursova M."/>
            <person name="Weitz H."/>
            <person name="Taylor A."/>
            <person name="Grigoriev I.V."/>
            <person name="Nagy L.G."/>
            <person name="Martin F."/>
            <person name="Kauserud H."/>
        </authorList>
    </citation>
    <scope>NUCLEOTIDE SEQUENCE</scope>
    <source>
        <strain evidence="2">9144</strain>
    </source>
</reference>
<feature type="domain" description="DUF7330" evidence="1">
    <location>
        <begin position="65"/>
        <end position="248"/>
    </location>
</feature>
<organism evidence="2 3">
    <name type="scientific">Mycena pura</name>
    <dbReference type="NCBI Taxonomy" id="153505"/>
    <lineage>
        <taxon>Eukaryota</taxon>
        <taxon>Fungi</taxon>
        <taxon>Dikarya</taxon>
        <taxon>Basidiomycota</taxon>
        <taxon>Agaricomycotina</taxon>
        <taxon>Agaricomycetes</taxon>
        <taxon>Agaricomycetidae</taxon>
        <taxon>Agaricales</taxon>
        <taxon>Marasmiineae</taxon>
        <taxon>Mycenaceae</taxon>
        <taxon>Mycena</taxon>
    </lineage>
</organism>
<dbReference type="EMBL" id="JARJCW010000019">
    <property type="protein sequence ID" value="KAJ7214416.1"/>
    <property type="molecule type" value="Genomic_DNA"/>
</dbReference>
<gene>
    <name evidence="2" type="ORF">GGX14DRAFT_443852</name>
</gene>